<reference evidence="2 3" key="1">
    <citation type="journal article" date="2018" name="New Phytol.">
        <title>Comparative genomics and transcriptomics depict ericoid mycorrhizal fungi as versatile saprotrophs and plant mutualists.</title>
        <authorList>
            <person name="Martino E."/>
            <person name="Morin E."/>
            <person name="Grelet G.A."/>
            <person name="Kuo A."/>
            <person name="Kohler A."/>
            <person name="Daghino S."/>
            <person name="Barry K.W."/>
            <person name="Cichocki N."/>
            <person name="Clum A."/>
            <person name="Dockter R.B."/>
            <person name="Hainaut M."/>
            <person name="Kuo R.C."/>
            <person name="LaButti K."/>
            <person name="Lindahl B.D."/>
            <person name="Lindquist E.A."/>
            <person name="Lipzen A."/>
            <person name="Khouja H.R."/>
            <person name="Magnuson J."/>
            <person name="Murat C."/>
            <person name="Ohm R.A."/>
            <person name="Singer S.W."/>
            <person name="Spatafora J.W."/>
            <person name="Wang M."/>
            <person name="Veneault-Fourrey C."/>
            <person name="Henrissat B."/>
            <person name="Grigoriev I.V."/>
            <person name="Martin F.M."/>
            <person name="Perotto S."/>
        </authorList>
    </citation>
    <scope>NUCLEOTIDE SEQUENCE [LARGE SCALE GENOMIC DNA]</scope>
    <source>
        <strain evidence="2 3">ATCC 22711</strain>
    </source>
</reference>
<dbReference type="SUPFAM" id="SSF56281">
    <property type="entry name" value="Metallo-hydrolase/oxidoreductase"/>
    <property type="match status" value="1"/>
</dbReference>
<name>A0A2T3AQ66_AMORE</name>
<sequence>MGSKDQNAPLQTFIHSASDEGLSSITTLIVGSKNAVLIDPPHLIADGKSVVKWIKETTTLPLKAIFVTHHHPDHFYSADIILDAFPAAKLYAAPYVRAGIDREYDDKVVYWNEMLPGKMVERPRKPEPYPFSFFVIDGNPESPIMLLGPVQGDTVDHTLFWLPREKTIICGDAVYARSTHVWCDEVETAHLLVAWQKTLDLIESLSPTKVIPGHLSRGAGWELDAKADLAHTRKYLDLFAEKITYAAKKPTVDDLTKTFSESFPQAKVAADFFISHLANDFGEGGKVWEENKHHNVGARTEEGLLGYIVK</sequence>
<dbReference type="GO" id="GO:0044550">
    <property type="term" value="P:secondary metabolite biosynthetic process"/>
    <property type="evidence" value="ECO:0007669"/>
    <property type="project" value="TreeGrafter"/>
</dbReference>
<dbReference type="InterPro" id="IPR001279">
    <property type="entry name" value="Metallo-B-lactamas"/>
</dbReference>
<dbReference type="PANTHER" id="PTHR23131:SF1">
    <property type="entry name" value="DOMAIN PROTEIN, PUTATIVE (AFU_ORTHOLOGUE AFUA_3G00280)-RELATED"/>
    <property type="match status" value="1"/>
</dbReference>
<dbReference type="STRING" id="857342.A0A2T3AQ66"/>
<dbReference type="InParanoid" id="A0A2T3AQ66"/>
<dbReference type="GeneID" id="36572956"/>
<keyword evidence="3" id="KW-1185">Reference proteome</keyword>
<accession>A0A2T3AQ66</accession>
<dbReference type="AlphaFoldDB" id="A0A2T3AQ66"/>
<dbReference type="OrthoDB" id="536211at2759"/>
<dbReference type="InterPro" id="IPR050662">
    <property type="entry name" value="Sec-metab_biosynth-thioest"/>
</dbReference>
<gene>
    <name evidence="2" type="ORF">M430DRAFT_23298</name>
</gene>
<protein>
    <recommendedName>
        <fullName evidence="1">Metallo-beta-lactamase domain-containing protein</fullName>
    </recommendedName>
</protein>
<dbReference type="InterPro" id="IPR036866">
    <property type="entry name" value="RibonucZ/Hydroxyglut_hydro"/>
</dbReference>
<dbReference type="Pfam" id="PF00753">
    <property type="entry name" value="Lactamase_B"/>
    <property type="match status" value="1"/>
</dbReference>
<dbReference type="PANTHER" id="PTHR23131">
    <property type="entry name" value="ENDORIBONUCLEASE LACTB2"/>
    <property type="match status" value="1"/>
</dbReference>
<organism evidence="2 3">
    <name type="scientific">Amorphotheca resinae ATCC 22711</name>
    <dbReference type="NCBI Taxonomy" id="857342"/>
    <lineage>
        <taxon>Eukaryota</taxon>
        <taxon>Fungi</taxon>
        <taxon>Dikarya</taxon>
        <taxon>Ascomycota</taxon>
        <taxon>Pezizomycotina</taxon>
        <taxon>Leotiomycetes</taxon>
        <taxon>Helotiales</taxon>
        <taxon>Amorphothecaceae</taxon>
        <taxon>Amorphotheca</taxon>
    </lineage>
</organism>
<evidence type="ECO:0000259" key="1">
    <source>
        <dbReference type="SMART" id="SM00849"/>
    </source>
</evidence>
<dbReference type="Gene3D" id="3.60.15.10">
    <property type="entry name" value="Ribonuclease Z/Hydroxyacylglutathione hydrolase-like"/>
    <property type="match status" value="1"/>
</dbReference>
<dbReference type="RefSeq" id="XP_024716805.1">
    <property type="nucleotide sequence ID" value="XM_024864875.1"/>
</dbReference>
<dbReference type="EMBL" id="KZ679019">
    <property type="protein sequence ID" value="PSS07149.1"/>
    <property type="molecule type" value="Genomic_DNA"/>
</dbReference>
<feature type="domain" description="Metallo-beta-lactamase" evidence="1">
    <location>
        <begin position="23"/>
        <end position="214"/>
    </location>
</feature>
<proteinExistence type="predicted"/>
<dbReference type="Proteomes" id="UP000241818">
    <property type="component" value="Unassembled WGS sequence"/>
</dbReference>
<evidence type="ECO:0000313" key="2">
    <source>
        <dbReference type="EMBL" id="PSS07149.1"/>
    </source>
</evidence>
<dbReference type="SMART" id="SM00849">
    <property type="entry name" value="Lactamase_B"/>
    <property type="match status" value="1"/>
</dbReference>
<evidence type="ECO:0000313" key="3">
    <source>
        <dbReference type="Proteomes" id="UP000241818"/>
    </source>
</evidence>
<dbReference type="CDD" id="cd07739">
    <property type="entry name" value="metallo-hydrolase-like_MBL-fold"/>
    <property type="match status" value="1"/>
</dbReference>